<dbReference type="AlphaFoldDB" id="A0AA89C6E0"/>
<feature type="domain" description="Neurotransmitter-gated ion-channel transmembrane" evidence="14">
    <location>
        <begin position="196"/>
        <end position="313"/>
    </location>
</feature>
<dbReference type="SUPFAM" id="SSF90112">
    <property type="entry name" value="Neurotransmitter-gated ion-channel transmembrane pore"/>
    <property type="match status" value="1"/>
</dbReference>
<name>A0AA89C6E0_PINIB</name>
<evidence type="ECO:0000256" key="2">
    <source>
        <dbReference type="ARBA" id="ARBA00004236"/>
    </source>
</evidence>
<evidence type="ECO:0000256" key="12">
    <source>
        <dbReference type="SAM" id="MobiDB-lite"/>
    </source>
</evidence>
<dbReference type="Proteomes" id="UP001186944">
    <property type="component" value="Unassembled WGS sequence"/>
</dbReference>
<protein>
    <submittedName>
        <fullName evidence="15">Uncharacterized protein</fullName>
    </submittedName>
</protein>
<gene>
    <name evidence="15" type="ORF">FSP39_001995</name>
</gene>
<dbReference type="GO" id="GO:0004888">
    <property type="term" value="F:transmembrane signaling receptor activity"/>
    <property type="evidence" value="ECO:0007669"/>
    <property type="project" value="InterPro"/>
</dbReference>
<dbReference type="GO" id="GO:0005230">
    <property type="term" value="F:extracellular ligand-gated monoatomic ion channel activity"/>
    <property type="evidence" value="ECO:0007669"/>
    <property type="project" value="InterPro"/>
</dbReference>
<dbReference type="Pfam" id="PF02931">
    <property type="entry name" value="Neur_chan_LBD"/>
    <property type="match status" value="1"/>
</dbReference>
<dbReference type="Gene3D" id="2.70.170.10">
    <property type="entry name" value="Neurotransmitter-gated ion-channel ligand-binding domain"/>
    <property type="match status" value="1"/>
</dbReference>
<accession>A0AA89C6E0</accession>
<dbReference type="SUPFAM" id="SSF63712">
    <property type="entry name" value="Nicotinic receptor ligand binding domain-like"/>
    <property type="match status" value="1"/>
</dbReference>
<keyword evidence="16" id="KW-1185">Reference proteome</keyword>
<evidence type="ECO:0000259" key="14">
    <source>
        <dbReference type="Pfam" id="PF02932"/>
    </source>
</evidence>
<dbReference type="PRINTS" id="PR00252">
    <property type="entry name" value="NRIONCHANNEL"/>
</dbReference>
<feature type="transmembrane region" description="Helical" evidence="11">
    <location>
        <begin position="381"/>
        <end position="401"/>
    </location>
</feature>
<dbReference type="Pfam" id="PF02932">
    <property type="entry name" value="Neur_chan_memb"/>
    <property type="match status" value="1"/>
</dbReference>
<evidence type="ECO:0000256" key="4">
    <source>
        <dbReference type="ARBA" id="ARBA00022475"/>
    </source>
</evidence>
<comment type="subcellular location">
    <subcellularLocation>
        <location evidence="2">Cell membrane</location>
    </subcellularLocation>
    <subcellularLocation>
        <location evidence="1">Membrane</location>
        <topology evidence="1">Multi-pass membrane protein</topology>
    </subcellularLocation>
</comment>
<feature type="transmembrane region" description="Helical" evidence="11">
    <location>
        <begin position="254"/>
        <end position="276"/>
    </location>
</feature>
<dbReference type="InterPro" id="IPR036734">
    <property type="entry name" value="Neur_chan_lig-bd_sf"/>
</dbReference>
<dbReference type="InterPro" id="IPR038050">
    <property type="entry name" value="Neuro_actylchol_rec"/>
</dbReference>
<feature type="domain" description="Neurotransmitter-gated ion-channel ligand-binding" evidence="13">
    <location>
        <begin position="27"/>
        <end position="160"/>
    </location>
</feature>
<dbReference type="PROSITE" id="PS00236">
    <property type="entry name" value="NEUROTR_ION_CHANNEL"/>
    <property type="match status" value="1"/>
</dbReference>
<reference evidence="15" key="1">
    <citation type="submission" date="2019-08" db="EMBL/GenBank/DDBJ databases">
        <title>The improved chromosome-level genome for the pearl oyster Pinctada fucata martensii using PacBio sequencing and Hi-C.</title>
        <authorList>
            <person name="Zheng Z."/>
        </authorList>
    </citation>
    <scope>NUCLEOTIDE SEQUENCE</scope>
    <source>
        <strain evidence="15">ZZ-2019</strain>
        <tissue evidence="15">Adductor muscle</tissue>
    </source>
</reference>
<comment type="similarity">
    <text evidence="11">Belongs to the ligand-gated ion channel (TC 1.A.9) family.</text>
</comment>
<evidence type="ECO:0000256" key="3">
    <source>
        <dbReference type="ARBA" id="ARBA00022448"/>
    </source>
</evidence>
<keyword evidence="3 11" id="KW-0813">Transport</keyword>
<dbReference type="InterPro" id="IPR006028">
    <property type="entry name" value="GABAA/Glycine_rcpt"/>
</dbReference>
<comment type="caution">
    <text evidence="11">Lacks conserved residue(s) required for the propagation of feature annotation.</text>
</comment>
<evidence type="ECO:0000256" key="8">
    <source>
        <dbReference type="ARBA" id="ARBA00023065"/>
    </source>
</evidence>
<dbReference type="CDD" id="cd19049">
    <property type="entry name" value="LGIC_TM_anion"/>
    <property type="match status" value="1"/>
</dbReference>
<dbReference type="EMBL" id="VSWD01000007">
    <property type="protein sequence ID" value="KAK3096645.1"/>
    <property type="molecule type" value="Genomic_DNA"/>
</dbReference>
<evidence type="ECO:0000313" key="15">
    <source>
        <dbReference type="EMBL" id="KAK3096645.1"/>
    </source>
</evidence>
<dbReference type="InterPro" id="IPR006029">
    <property type="entry name" value="Neurotrans-gated_channel_TM"/>
</dbReference>
<dbReference type="PRINTS" id="PR00253">
    <property type="entry name" value="GABAARECEPTR"/>
</dbReference>
<dbReference type="PANTHER" id="PTHR18945">
    <property type="entry name" value="NEUROTRANSMITTER GATED ION CHANNEL"/>
    <property type="match status" value="1"/>
</dbReference>
<keyword evidence="8 11" id="KW-0406">Ion transport</keyword>
<keyword evidence="4" id="KW-1003">Cell membrane</keyword>
<evidence type="ECO:0000256" key="10">
    <source>
        <dbReference type="ARBA" id="ARBA00023303"/>
    </source>
</evidence>
<dbReference type="InterPro" id="IPR018000">
    <property type="entry name" value="Neurotransmitter_ion_chnl_CS"/>
</dbReference>
<dbReference type="InterPro" id="IPR006201">
    <property type="entry name" value="Neur_channel"/>
</dbReference>
<evidence type="ECO:0000256" key="11">
    <source>
        <dbReference type="RuleBase" id="RU000687"/>
    </source>
</evidence>
<dbReference type="NCBIfam" id="TIGR00860">
    <property type="entry name" value="LIC"/>
    <property type="match status" value="1"/>
</dbReference>
<feature type="transmembrane region" description="Helical" evidence="11">
    <location>
        <begin position="191"/>
        <end position="213"/>
    </location>
</feature>
<evidence type="ECO:0000256" key="1">
    <source>
        <dbReference type="ARBA" id="ARBA00004141"/>
    </source>
</evidence>
<dbReference type="GO" id="GO:0005886">
    <property type="term" value="C:plasma membrane"/>
    <property type="evidence" value="ECO:0007669"/>
    <property type="project" value="UniProtKB-SubCell"/>
</dbReference>
<organism evidence="15 16">
    <name type="scientific">Pinctada imbricata</name>
    <name type="common">Atlantic pearl-oyster</name>
    <name type="synonym">Pinctada martensii</name>
    <dbReference type="NCBI Taxonomy" id="66713"/>
    <lineage>
        <taxon>Eukaryota</taxon>
        <taxon>Metazoa</taxon>
        <taxon>Spiralia</taxon>
        <taxon>Lophotrochozoa</taxon>
        <taxon>Mollusca</taxon>
        <taxon>Bivalvia</taxon>
        <taxon>Autobranchia</taxon>
        <taxon>Pteriomorphia</taxon>
        <taxon>Pterioida</taxon>
        <taxon>Pterioidea</taxon>
        <taxon>Pteriidae</taxon>
        <taxon>Pinctada</taxon>
    </lineage>
</organism>
<keyword evidence="9 11" id="KW-0472">Membrane</keyword>
<feature type="region of interest" description="Disordered" evidence="12">
    <location>
        <begin position="290"/>
        <end position="323"/>
    </location>
</feature>
<keyword evidence="5 11" id="KW-0812">Transmembrane</keyword>
<keyword evidence="10 11" id="KW-0407">Ion channel</keyword>
<evidence type="ECO:0000256" key="9">
    <source>
        <dbReference type="ARBA" id="ARBA00023136"/>
    </source>
</evidence>
<dbReference type="InterPro" id="IPR006202">
    <property type="entry name" value="Neur_chan_lig-bd"/>
</dbReference>
<sequence length="407" mass="47667">MRIKKKNFLISNLSINYICKLHFCYFQDYIMSFYFRQRWIDPRLQFNFTDVDVLEMDKSVTDDIWLPDVYIINEKRAAFHDITVPNRLLNIYPNGEVFYSVRITGTFSCNMNLRKYPLDRQICDIRFESYGYSASTIIIRWKESAAKLSPNLVLPQFDLIKQEPFNCDGVYFGVNYTCVGLRFYLERSKGYYITQVYVPSVLIIILSWMNFWVSVDAVPARVSLGLLTVLTMTTQTSTALANLQRVGYIKALDVWLAVCLLFVFAALIEFAFVNVATRVEQRRRKSSPTISELVKSTTSSNNNEEENDSQDSKGINAQQRKEKARKIDKLSRVLFPSDKKDEIWHKFISSIVENIHKDEYQQGYTSSDKEKARRVDKISRILFPAMFLLFNVVYWTLYLVWEPVQDL</sequence>
<evidence type="ECO:0000313" key="16">
    <source>
        <dbReference type="Proteomes" id="UP001186944"/>
    </source>
</evidence>
<evidence type="ECO:0000256" key="5">
    <source>
        <dbReference type="ARBA" id="ARBA00022692"/>
    </source>
</evidence>
<evidence type="ECO:0000256" key="7">
    <source>
        <dbReference type="ARBA" id="ARBA00022989"/>
    </source>
</evidence>
<keyword evidence="7 11" id="KW-1133">Transmembrane helix</keyword>
<proteinExistence type="inferred from homology"/>
<dbReference type="InterPro" id="IPR036719">
    <property type="entry name" value="Neuro-gated_channel_TM_sf"/>
</dbReference>
<dbReference type="Gene3D" id="1.20.58.390">
    <property type="entry name" value="Neurotransmitter-gated ion-channel transmembrane domain"/>
    <property type="match status" value="2"/>
</dbReference>
<evidence type="ECO:0000259" key="13">
    <source>
        <dbReference type="Pfam" id="PF02931"/>
    </source>
</evidence>
<keyword evidence="6" id="KW-0732">Signal</keyword>
<evidence type="ECO:0000256" key="6">
    <source>
        <dbReference type="ARBA" id="ARBA00022729"/>
    </source>
</evidence>
<comment type="caution">
    <text evidence="15">The sequence shown here is derived from an EMBL/GenBank/DDBJ whole genome shotgun (WGS) entry which is preliminary data.</text>
</comment>